<reference evidence="3" key="1">
    <citation type="journal article" date="2019" name="Int. J. Syst. Evol. Microbiol.">
        <title>The Global Catalogue of Microorganisms (GCM) 10K type strain sequencing project: providing services to taxonomists for standard genome sequencing and annotation.</title>
        <authorList>
            <consortium name="The Broad Institute Genomics Platform"/>
            <consortium name="The Broad Institute Genome Sequencing Center for Infectious Disease"/>
            <person name="Wu L."/>
            <person name="Ma J."/>
        </authorList>
    </citation>
    <scope>NUCLEOTIDE SEQUENCE [LARGE SCALE GENOMIC DNA]</scope>
    <source>
        <strain evidence="3">JCM 18014</strain>
    </source>
</reference>
<feature type="transmembrane region" description="Helical" evidence="1">
    <location>
        <begin position="225"/>
        <end position="242"/>
    </location>
</feature>
<accession>A0ABP9KMZ9</accession>
<feature type="transmembrane region" description="Helical" evidence="1">
    <location>
        <begin position="146"/>
        <end position="168"/>
    </location>
</feature>
<keyword evidence="1" id="KW-0812">Transmembrane</keyword>
<feature type="transmembrane region" description="Helical" evidence="1">
    <location>
        <begin position="6"/>
        <end position="25"/>
    </location>
</feature>
<comment type="caution">
    <text evidence="2">The sequence shown here is derived from an EMBL/GenBank/DDBJ whole genome shotgun (WGS) entry which is preliminary data.</text>
</comment>
<keyword evidence="1" id="KW-0472">Membrane</keyword>
<organism evidence="2 3">
    <name type="scientific">Erythrobacter westpacificensis</name>
    <dbReference type="NCBI Taxonomy" id="1055231"/>
    <lineage>
        <taxon>Bacteria</taxon>
        <taxon>Pseudomonadati</taxon>
        <taxon>Pseudomonadota</taxon>
        <taxon>Alphaproteobacteria</taxon>
        <taxon>Sphingomonadales</taxon>
        <taxon>Erythrobacteraceae</taxon>
        <taxon>Erythrobacter/Porphyrobacter group</taxon>
        <taxon>Erythrobacter</taxon>
    </lineage>
</organism>
<feature type="transmembrane region" description="Helical" evidence="1">
    <location>
        <begin position="175"/>
        <end position="193"/>
    </location>
</feature>
<dbReference type="EMBL" id="BAABHV010000022">
    <property type="protein sequence ID" value="GAA5062127.1"/>
    <property type="molecule type" value="Genomic_DNA"/>
</dbReference>
<evidence type="ECO:0000256" key="1">
    <source>
        <dbReference type="SAM" id="Phobius"/>
    </source>
</evidence>
<dbReference type="RefSeq" id="WP_346034024.1">
    <property type="nucleotide sequence ID" value="NZ_BAABHV010000022.1"/>
</dbReference>
<sequence>MTQTLGIITAFGAVAVLAWLAVLLYPRLIPSAAPLAGENRVRPAILFIVAAALAFGIAMTVGAGGPLAGDDPISLTLAQVAIYTPFIALAGFLHTRAALLVPQRNTLRSVAIGIGITVLALAAYYSSTDGWKHVPLLGDALLSGNAAAIALRSTLRCLVVGMFLAVFSAAWSMRAVLLIGAVAIALTQVPSLLAEGFSAAWLGVLIAHVALVTGLLSAILATRNIVWFWPVLAGLNLLLFSLP</sequence>
<keyword evidence="3" id="KW-1185">Reference proteome</keyword>
<protein>
    <submittedName>
        <fullName evidence="2">Uncharacterized protein</fullName>
    </submittedName>
</protein>
<feature type="transmembrane region" description="Helical" evidence="1">
    <location>
        <begin position="73"/>
        <end position="93"/>
    </location>
</feature>
<keyword evidence="1" id="KW-1133">Transmembrane helix</keyword>
<dbReference type="Proteomes" id="UP001500518">
    <property type="component" value="Unassembled WGS sequence"/>
</dbReference>
<gene>
    <name evidence="2" type="ORF">GCM10023208_32240</name>
</gene>
<feature type="transmembrane region" description="Helical" evidence="1">
    <location>
        <begin position="199"/>
        <end position="218"/>
    </location>
</feature>
<name>A0ABP9KMZ9_9SPHN</name>
<proteinExistence type="predicted"/>
<evidence type="ECO:0000313" key="2">
    <source>
        <dbReference type="EMBL" id="GAA5062127.1"/>
    </source>
</evidence>
<feature type="transmembrane region" description="Helical" evidence="1">
    <location>
        <begin position="105"/>
        <end position="126"/>
    </location>
</feature>
<feature type="transmembrane region" description="Helical" evidence="1">
    <location>
        <begin position="45"/>
        <end position="67"/>
    </location>
</feature>
<evidence type="ECO:0000313" key="3">
    <source>
        <dbReference type="Proteomes" id="UP001500518"/>
    </source>
</evidence>